<sequence length="301" mass="31980">MTPSLSPEVQEQPAPPKQKKFSYSLSGVIGALPFFAFVAAFLIIPILTNVLKAFQDPAGNPSTASMTEAMGTGYRSAFALTFGLSILTAVVGGVLGLVLAWALTTPAGPKWLNGLVNSFSALAAQSGGVQLAYGFVALLGTQGLMTKAVERFYPGFSEAFSLTDFWGVALVYLYFQIPLMTVLMLPAMAGLKKEWFNAASSLGATRTQYLKDIALPVLWPSMLGSVLLLFANAFAAYATAYALAGGSLNLVPIVIGFLISGNVLLNPSLAAAMVTWMMLIIIVSMGLRMILSRRSNKWLSN</sequence>
<comment type="similarity">
    <text evidence="2">Belongs to the binding-protein-dependent transport system permease family. CysTW subfamily.</text>
</comment>
<protein>
    <submittedName>
        <fullName evidence="10">ABC transporter permease subunit</fullName>
    </submittedName>
</protein>
<dbReference type="AlphaFoldDB" id="A0AB36CQE9"/>
<keyword evidence="7 8" id="KW-0472">Membrane</keyword>
<comment type="caution">
    <text evidence="10">The sequence shown here is derived from an EMBL/GenBank/DDBJ whole genome shotgun (WGS) entry which is preliminary data.</text>
</comment>
<evidence type="ECO:0000256" key="5">
    <source>
        <dbReference type="ARBA" id="ARBA00022692"/>
    </source>
</evidence>
<dbReference type="GO" id="GO:0055085">
    <property type="term" value="P:transmembrane transport"/>
    <property type="evidence" value="ECO:0007669"/>
    <property type="project" value="InterPro"/>
</dbReference>
<keyword evidence="5 8" id="KW-0812">Transmembrane</keyword>
<dbReference type="EMBL" id="JABAFZ010000013">
    <property type="protein sequence ID" value="NME90481.1"/>
    <property type="molecule type" value="Genomic_DNA"/>
</dbReference>
<evidence type="ECO:0000256" key="4">
    <source>
        <dbReference type="ARBA" id="ARBA00022475"/>
    </source>
</evidence>
<dbReference type="KEGG" id="csta:CSTAT_00510"/>
<feature type="transmembrane region" description="Helical" evidence="8">
    <location>
        <begin position="271"/>
        <end position="291"/>
    </location>
</feature>
<dbReference type="PANTHER" id="PTHR42929:SF1">
    <property type="entry name" value="INNER MEMBRANE ABC TRANSPORTER PERMEASE PROTEIN YDCU-RELATED"/>
    <property type="match status" value="1"/>
</dbReference>
<dbReference type="PANTHER" id="PTHR42929">
    <property type="entry name" value="INNER MEMBRANE ABC TRANSPORTER PERMEASE PROTEIN YDCU-RELATED-RELATED"/>
    <property type="match status" value="1"/>
</dbReference>
<dbReference type="GO" id="GO:0005886">
    <property type="term" value="C:plasma membrane"/>
    <property type="evidence" value="ECO:0007669"/>
    <property type="project" value="UniProtKB-SubCell"/>
</dbReference>
<reference evidence="10 11" key="1">
    <citation type="submission" date="2020-04" db="EMBL/GenBank/DDBJ databases">
        <authorList>
            <person name="Hitch T.C.A."/>
            <person name="Wylensek D."/>
            <person name="Clavel T."/>
        </authorList>
    </citation>
    <scope>NUCLEOTIDE SEQUENCE [LARGE SCALE GENOMIC DNA]</scope>
    <source>
        <strain evidence="10 11">BL-383-APC-3D</strain>
    </source>
</reference>
<feature type="transmembrane region" description="Helical" evidence="8">
    <location>
        <begin position="165"/>
        <end position="189"/>
    </location>
</feature>
<evidence type="ECO:0000256" key="7">
    <source>
        <dbReference type="ARBA" id="ARBA00023136"/>
    </source>
</evidence>
<dbReference type="Gene3D" id="1.10.3720.10">
    <property type="entry name" value="MetI-like"/>
    <property type="match status" value="1"/>
</dbReference>
<gene>
    <name evidence="10" type="ORF">HF853_12570</name>
</gene>
<evidence type="ECO:0000256" key="3">
    <source>
        <dbReference type="ARBA" id="ARBA00022448"/>
    </source>
</evidence>
<dbReference type="SUPFAM" id="SSF161098">
    <property type="entry name" value="MetI-like"/>
    <property type="match status" value="1"/>
</dbReference>
<name>A0AB36CQE9_9CORY</name>
<dbReference type="InterPro" id="IPR035906">
    <property type="entry name" value="MetI-like_sf"/>
</dbReference>
<evidence type="ECO:0000256" key="6">
    <source>
        <dbReference type="ARBA" id="ARBA00022989"/>
    </source>
</evidence>
<accession>A0AB36CQE9</accession>
<evidence type="ECO:0000313" key="10">
    <source>
        <dbReference type="EMBL" id="NME90481.1"/>
    </source>
</evidence>
<keyword evidence="3" id="KW-0813">Transport</keyword>
<dbReference type="InterPro" id="IPR000515">
    <property type="entry name" value="MetI-like"/>
</dbReference>
<feature type="transmembrane region" description="Helical" evidence="8">
    <location>
        <begin position="209"/>
        <end position="231"/>
    </location>
</feature>
<comment type="subcellular location">
    <subcellularLocation>
        <location evidence="1">Cell membrane</location>
        <topology evidence="1">Multi-pass membrane protein</topology>
    </subcellularLocation>
</comment>
<keyword evidence="6 8" id="KW-1133">Transmembrane helix</keyword>
<evidence type="ECO:0000256" key="8">
    <source>
        <dbReference type="SAM" id="Phobius"/>
    </source>
</evidence>
<feature type="domain" description="ABC transmembrane type-1" evidence="9">
    <location>
        <begin position="78"/>
        <end position="291"/>
    </location>
</feature>
<keyword evidence="4" id="KW-1003">Cell membrane</keyword>
<proteinExistence type="inferred from homology"/>
<evidence type="ECO:0000313" key="11">
    <source>
        <dbReference type="Proteomes" id="UP000544551"/>
    </source>
</evidence>
<dbReference type="RefSeq" id="WP_075722100.1">
    <property type="nucleotide sequence ID" value="NZ_CAJFGC010000046.1"/>
</dbReference>
<feature type="transmembrane region" description="Helical" evidence="8">
    <location>
        <begin position="23"/>
        <end position="47"/>
    </location>
</feature>
<organism evidence="10 11">
    <name type="scientific">Corynebacterium stationis</name>
    <dbReference type="NCBI Taxonomy" id="1705"/>
    <lineage>
        <taxon>Bacteria</taxon>
        <taxon>Bacillati</taxon>
        <taxon>Actinomycetota</taxon>
        <taxon>Actinomycetes</taxon>
        <taxon>Mycobacteriales</taxon>
        <taxon>Corynebacteriaceae</taxon>
        <taxon>Corynebacterium</taxon>
    </lineage>
</organism>
<dbReference type="GeneID" id="78284478"/>
<dbReference type="Proteomes" id="UP000544551">
    <property type="component" value="Unassembled WGS sequence"/>
</dbReference>
<dbReference type="PROSITE" id="PS50928">
    <property type="entry name" value="ABC_TM1"/>
    <property type="match status" value="1"/>
</dbReference>
<evidence type="ECO:0000256" key="1">
    <source>
        <dbReference type="ARBA" id="ARBA00004651"/>
    </source>
</evidence>
<feature type="transmembrane region" description="Helical" evidence="8">
    <location>
        <begin position="77"/>
        <end position="102"/>
    </location>
</feature>
<evidence type="ECO:0000256" key="2">
    <source>
        <dbReference type="ARBA" id="ARBA00007069"/>
    </source>
</evidence>
<evidence type="ECO:0000259" key="9">
    <source>
        <dbReference type="PROSITE" id="PS50928"/>
    </source>
</evidence>
<feature type="transmembrane region" description="Helical" evidence="8">
    <location>
        <begin position="122"/>
        <end position="144"/>
    </location>
</feature>
<feature type="transmembrane region" description="Helical" evidence="8">
    <location>
        <begin position="238"/>
        <end position="259"/>
    </location>
</feature>